<reference evidence="3" key="1">
    <citation type="journal article" date="2019" name="Int. J. Syst. Evol. Microbiol.">
        <title>The Global Catalogue of Microorganisms (GCM) 10K type strain sequencing project: providing services to taxonomists for standard genome sequencing and annotation.</title>
        <authorList>
            <consortium name="The Broad Institute Genomics Platform"/>
            <consortium name="The Broad Institute Genome Sequencing Center for Infectious Disease"/>
            <person name="Wu L."/>
            <person name="Ma J."/>
        </authorList>
    </citation>
    <scope>NUCLEOTIDE SEQUENCE [LARGE SCALE GENOMIC DNA]</scope>
    <source>
        <strain evidence="3">JCM 17705</strain>
    </source>
</reference>
<gene>
    <name evidence="2" type="ORF">GCM10023149_41450</name>
</gene>
<keyword evidence="1" id="KW-1133">Transmembrane helix</keyword>
<keyword evidence="1" id="KW-0472">Membrane</keyword>
<dbReference type="Proteomes" id="UP001500582">
    <property type="component" value="Unassembled WGS sequence"/>
</dbReference>
<feature type="transmembrane region" description="Helical" evidence="1">
    <location>
        <begin position="71"/>
        <end position="97"/>
    </location>
</feature>
<comment type="caution">
    <text evidence="2">The sequence shown here is derived from an EMBL/GenBank/DDBJ whole genome shotgun (WGS) entry which is preliminary data.</text>
</comment>
<keyword evidence="1" id="KW-0812">Transmembrane</keyword>
<sequence>MKPVIYIIFKYTLILFITLFAQWWAIELSEYVPQYIPETRINISGMVIFAATLSILIFGQKEIFRRYPQFSIIKLTALGLSICAIAELDFMLFSRYVMKDFDIYNLLEVFFKMMVFDGGLAFLVAFKIVRPKSDQFWLLIIAFLGLVYLLTII</sequence>
<protein>
    <submittedName>
        <fullName evidence="2">Uncharacterized protein</fullName>
    </submittedName>
</protein>
<evidence type="ECO:0000313" key="2">
    <source>
        <dbReference type="EMBL" id="GAA4334223.1"/>
    </source>
</evidence>
<feature type="transmembrane region" description="Helical" evidence="1">
    <location>
        <begin position="136"/>
        <end position="152"/>
    </location>
</feature>
<feature type="transmembrane region" description="Helical" evidence="1">
    <location>
        <begin position="109"/>
        <end position="129"/>
    </location>
</feature>
<accession>A0ABP8H4J2</accession>
<keyword evidence="3" id="KW-1185">Reference proteome</keyword>
<feature type="transmembrane region" description="Helical" evidence="1">
    <location>
        <begin position="41"/>
        <end position="59"/>
    </location>
</feature>
<proteinExistence type="predicted"/>
<evidence type="ECO:0000256" key="1">
    <source>
        <dbReference type="SAM" id="Phobius"/>
    </source>
</evidence>
<feature type="transmembrane region" description="Helical" evidence="1">
    <location>
        <begin position="7"/>
        <end position="26"/>
    </location>
</feature>
<dbReference type="EMBL" id="BAABFT010000014">
    <property type="protein sequence ID" value="GAA4334223.1"/>
    <property type="molecule type" value="Genomic_DNA"/>
</dbReference>
<dbReference type="RefSeq" id="WP_345213091.1">
    <property type="nucleotide sequence ID" value="NZ_BAABFT010000014.1"/>
</dbReference>
<name>A0ABP8H4J2_9SPHI</name>
<organism evidence="2 3">
    <name type="scientific">Mucilaginibacter gynuensis</name>
    <dbReference type="NCBI Taxonomy" id="1302236"/>
    <lineage>
        <taxon>Bacteria</taxon>
        <taxon>Pseudomonadati</taxon>
        <taxon>Bacteroidota</taxon>
        <taxon>Sphingobacteriia</taxon>
        <taxon>Sphingobacteriales</taxon>
        <taxon>Sphingobacteriaceae</taxon>
        <taxon>Mucilaginibacter</taxon>
    </lineage>
</organism>
<evidence type="ECO:0000313" key="3">
    <source>
        <dbReference type="Proteomes" id="UP001500582"/>
    </source>
</evidence>